<dbReference type="Gene3D" id="1.10.10.10">
    <property type="entry name" value="Winged helix-like DNA-binding domain superfamily/Winged helix DNA-binding domain"/>
    <property type="match status" value="1"/>
</dbReference>
<keyword evidence="4 5" id="KW-0539">Nucleus</keyword>
<name>K1PJU2_MAGGI</name>
<feature type="region of interest" description="Disordered" evidence="6">
    <location>
        <begin position="19"/>
        <end position="56"/>
    </location>
</feature>
<gene>
    <name evidence="7" type="ORF">CGI_10003121</name>
</gene>
<dbReference type="EMBL" id="JH819184">
    <property type="protein sequence ID" value="EKC21903.1"/>
    <property type="molecule type" value="Genomic_DNA"/>
</dbReference>
<organism evidence="7">
    <name type="scientific">Magallana gigas</name>
    <name type="common">Pacific oyster</name>
    <name type="synonym">Crassostrea gigas</name>
    <dbReference type="NCBI Taxonomy" id="29159"/>
    <lineage>
        <taxon>Eukaryota</taxon>
        <taxon>Metazoa</taxon>
        <taxon>Spiralia</taxon>
        <taxon>Lophotrochozoa</taxon>
        <taxon>Mollusca</taxon>
        <taxon>Bivalvia</taxon>
        <taxon>Autobranchia</taxon>
        <taxon>Pteriomorphia</taxon>
        <taxon>Ostreida</taxon>
        <taxon>Ostreoidea</taxon>
        <taxon>Ostreidae</taxon>
        <taxon>Magallana</taxon>
    </lineage>
</organism>
<reference evidence="7" key="1">
    <citation type="journal article" date="2012" name="Nature">
        <title>The oyster genome reveals stress adaptation and complexity of shell formation.</title>
        <authorList>
            <person name="Zhang G."/>
            <person name="Fang X."/>
            <person name="Guo X."/>
            <person name="Li L."/>
            <person name="Luo R."/>
            <person name="Xu F."/>
            <person name="Yang P."/>
            <person name="Zhang L."/>
            <person name="Wang X."/>
            <person name="Qi H."/>
            <person name="Xiong Z."/>
            <person name="Que H."/>
            <person name="Xie Y."/>
            <person name="Holland P.W."/>
            <person name="Paps J."/>
            <person name="Zhu Y."/>
            <person name="Wu F."/>
            <person name="Chen Y."/>
            <person name="Wang J."/>
            <person name="Peng C."/>
            <person name="Meng J."/>
            <person name="Yang L."/>
            <person name="Liu J."/>
            <person name="Wen B."/>
            <person name="Zhang N."/>
            <person name="Huang Z."/>
            <person name="Zhu Q."/>
            <person name="Feng Y."/>
            <person name="Mount A."/>
            <person name="Hedgecock D."/>
            <person name="Xu Z."/>
            <person name="Liu Y."/>
            <person name="Domazet-Loso T."/>
            <person name="Du Y."/>
            <person name="Sun X."/>
            <person name="Zhang S."/>
            <person name="Liu B."/>
            <person name="Cheng P."/>
            <person name="Jiang X."/>
            <person name="Li J."/>
            <person name="Fan D."/>
            <person name="Wang W."/>
            <person name="Fu W."/>
            <person name="Wang T."/>
            <person name="Wang B."/>
            <person name="Zhang J."/>
            <person name="Peng Z."/>
            <person name="Li Y."/>
            <person name="Li N."/>
            <person name="Wang J."/>
            <person name="Chen M."/>
            <person name="He Y."/>
            <person name="Tan F."/>
            <person name="Song X."/>
            <person name="Zheng Q."/>
            <person name="Huang R."/>
            <person name="Yang H."/>
            <person name="Du X."/>
            <person name="Chen L."/>
            <person name="Yang M."/>
            <person name="Gaffney P.M."/>
            <person name="Wang S."/>
            <person name="Luo L."/>
            <person name="She Z."/>
            <person name="Ming Y."/>
            <person name="Huang W."/>
            <person name="Zhang S."/>
            <person name="Huang B."/>
            <person name="Zhang Y."/>
            <person name="Qu T."/>
            <person name="Ni P."/>
            <person name="Miao G."/>
            <person name="Wang J."/>
            <person name="Wang Q."/>
            <person name="Steinberg C.E."/>
            <person name="Wang H."/>
            <person name="Li N."/>
            <person name="Qian L."/>
            <person name="Zhang G."/>
            <person name="Li Y."/>
            <person name="Yang H."/>
            <person name="Liu X."/>
            <person name="Wang J."/>
            <person name="Yin Y."/>
            <person name="Wang J."/>
        </authorList>
    </citation>
    <scope>NUCLEOTIDE SEQUENCE [LARGE SCALE GENOMIC DNA]</scope>
    <source>
        <strain evidence="7">05x7-T-G4-1.051#20</strain>
    </source>
</reference>
<evidence type="ECO:0000256" key="6">
    <source>
        <dbReference type="SAM" id="MobiDB-lite"/>
    </source>
</evidence>
<evidence type="ECO:0000256" key="5">
    <source>
        <dbReference type="RuleBase" id="RU004019"/>
    </source>
</evidence>
<dbReference type="PROSITE" id="PS00345">
    <property type="entry name" value="ETS_DOMAIN_1"/>
    <property type="match status" value="1"/>
</dbReference>
<feature type="region of interest" description="Disordered" evidence="6">
    <location>
        <begin position="474"/>
        <end position="500"/>
    </location>
</feature>
<evidence type="ECO:0000313" key="7">
    <source>
        <dbReference type="EMBL" id="EKC21903.1"/>
    </source>
</evidence>
<evidence type="ECO:0000256" key="4">
    <source>
        <dbReference type="ARBA" id="ARBA00023242"/>
    </source>
</evidence>
<dbReference type="HOGENOM" id="CLU_400239_0_0_1"/>
<feature type="compositionally biased region" description="Polar residues" evidence="6">
    <location>
        <begin position="124"/>
        <end position="143"/>
    </location>
</feature>
<dbReference type="InterPro" id="IPR036388">
    <property type="entry name" value="WH-like_DNA-bd_sf"/>
</dbReference>
<proteinExistence type="inferred from homology"/>
<dbReference type="AlphaFoldDB" id="K1PJU2"/>
<dbReference type="SUPFAM" id="SSF47769">
    <property type="entry name" value="SAM/Pointed domain"/>
    <property type="match status" value="1"/>
</dbReference>
<dbReference type="PANTHER" id="PTHR11849:SF304">
    <property type="entry name" value="DNA-BINDING PROTEIN D-ETS-3"/>
    <property type="match status" value="1"/>
</dbReference>
<sequence length="688" mass="76492">MACDVIKGGKSGRYSAYLENHREDTVALPPRSRSVEERSSPGNNLESHQCSSVPAYLPNTEQCEQRETTESCQQTQSLPIPALISERQGSQDSITQRVPTTAVQQAEGFQQRPQIPPLIPTESLLRNENQTPMAESSTTPPSNQDDESSAGAIDITDKGETHKASSNPMPSGANNLAVHNVSIPMPNTVGNIIATTRESGNLEDYSNRSIKSEPGIVTEPTCSMWGASTAYHVTSIDSTELANMQQYLQYPAYGTRFDQPNQQTYETNARCSSQEGVATSNTEDPMLPREVGADMDDINNPFYTVPNYPNMFINQQSAYSSVPYGDTTQKQAQGAQSLPPYYESVKKVCETKCIEETNVASGRPKLEHDTDGVTMQTKKVIVPADPQTWSEGDVQQWLEWSRNEFKLRDMEVTRYHNIEGRQLCSMNKEQFTHLFGPHNAESLFSHLNFLRHGTAQVTSPNCIGPSVTSYVHGSGGSMKQNTDPGFTKSAWSPQPSQSSQDPYTLLGPLVGRLSSTGSGQIQLWQFLLELLSDRRNGTCIAWEGSNGEFKLVDPDEVARRWGERKSKPNMNYDKLSRALRYYYDKNIMTKVHGKRYAYKFDFVGLTQAMTPSTPDTTAYRYQQDMFGMSGYSTPRLNYLHPHAPMPTTTAGFLTPPAPYWTTSTNNIFPNTLNHVMSGHPGSLPSFYS</sequence>
<feature type="region of interest" description="Disordered" evidence="6">
    <location>
        <begin position="88"/>
        <end position="151"/>
    </location>
</feature>
<dbReference type="InterPro" id="IPR046328">
    <property type="entry name" value="ETS_fam"/>
</dbReference>
<dbReference type="InParanoid" id="K1PJU2"/>
<dbReference type="Pfam" id="PF02198">
    <property type="entry name" value="SAM_PNT"/>
    <property type="match status" value="1"/>
</dbReference>
<comment type="similarity">
    <text evidence="2 5">Belongs to the ETS family.</text>
</comment>
<dbReference type="SMART" id="SM00251">
    <property type="entry name" value="SAM_PNT"/>
    <property type="match status" value="1"/>
</dbReference>
<keyword evidence="3 5" id="KW-0238">DNA-binding</keyword>
<dbReference type="PRINTS" id="PR00454">
    <property type="entry name" value="ETSDOMAIN"/>
</dbReference>
<dbReference type="Pfam" id="PF00178">
    <property type="entry name" value="Ets"/>
    <property type="match status" value="1"/>
</dbReference>
<dbReference type="GO" id="GO:0043565">
    <property type="term" value="F:sequence-specific DNA binding"/>
    <property type="evidence" value="ECO:0007669"/>
    <property type="project" value="InterPro"/>
</dbReference>
<dbReference type="FunFam" id="1.10.10.10:FF:000039">
    <property type="entry name" value="Friend leukemia integration 1 transcription factor"/>
    <property type="match status" value="1"/>
</dbReference>
<evidence type="ECO:0000256" key="1">
    <source>
        <dbReference type="ARBA" id="ARBA00004123"/>
    </source>
</evidence>
<dbReference type="SMART" id="SM00413">
    <property type="entry name" value="ETS"/>
    <property type="match status" value="1"/>
</dbReference>
<dbReference type="InterPro" id="IPR013761">
    <property type="entry name" value="SAM/pointed_sf"/>
</dbReference>
<feature type="compositionally biased region" description="Polar residues" evidence="6">
    <location>
        <begin position="88"/>
        <end position="113"/>
    </location>
</feature>
<accession>K1PJU2</accession>
<dbReference type="PROSITE" id="PS00346">
    <property type="entry name" value="ETS_DOMAIN_2"/>
    <property type="match status" value="1"/>
</dbReference>
<dbReference type="Gene3D" id="1.10.150.50">
    <property type="entry name" value="Transcription Factor, Ets-1"/>
    <property type="match status" value="1"/>
</dbReference>
<dbReference type="PROSITE" id="PS50061">
    <property type="entry name" value="ETS_DOMAIN_3"/>
    <property type="match status" value="1"/>
</dbReference>
<dbReference type="InterPro" id="IPR036390">
    <property type="entry name" value="WH_DNA-bd_sf"/>
</dbReference>
<dbReference type="InterPro" id="IPR000418">
    <property type="entry name" value="Ets_dom"/>
</dbReference>
<dbReference type="GO" id="GO:0030154">
    <property type="term" value="P:cell differentiation"/>
    <property type="evidence" value="ECO:0007669"/>
    <property type="project" value="TreeGrafter"/>
</dbReference>
<dbReference type="GO" id="GO:0000981">
    <property type="term" value="F:DNA-binding transcription factor activity, RNA polymerase II-specific"/>
    <property type="evidence" value="ECO:0007669"/>
    <property type="project" value="TreeGrafter"/>
</dbReference>
<dbReference type="SUPFAM" id="SSF46785">
    <property type="entry name" value="Winged helix' DNA-binding domain"/>
    <property type="match status" value="1"/>
</dbReference>
<feature type="compositionally biased region" description="Polar residues" evidence="6">
    <location>
        <begin position="42"/>
        <end position="52"/>
    </location>
</feature>
<dbReference type="InterPro" id="IPR003118">
    <property type="entry name" value="Pointed_dom"/>
</dbReference>
<dbReference type="PROSITE" id="PS51433">
    <property type="entry name" value="PNT"/>
    <property type="match status" value="1"/>
</dbReference>
<dbReference type="PANTHER" id="PTHR11849">
    <property type="entry name" value="ETS"/>
    <property type="match status" value="1"/>
</dbReference>
<feature type="compositionally biased region" description="Polar residues" evidence="6">
    <location>
        <begin position="474"/>
        <end position="484"/>
    </location>
</feature>
<protein>
    <submittedName>
        <fullName evidence="7">Transcriptional regulator Erg</fullName>
    </submittedName>
</protein>
<evidence type="ECO:0000256" key="3">
    <source>
        <dbReference type="ARBA" id="ARBA00023125"/>
    </source>
</evidence>
<evidence type="ECO:0000256" key="2">
    <source>
        <dbReference type="ARBA" id="ARBA00005562"/>
    </source>
</evidence>
<comment type="subcellular location">
    <subcellularLocation>
        <location evidence="1 5">Nucleus</location>
    </subcellularLocation>
</comment>
<dbReference type="GO" id="GO:0005634">
    <property type="term" value="C:nucleus"/>
    <property type="evidence" value="ECO:0007669"/>
    <property type="project" value="UniProtKB-SubCell"/>
</dbReference>